<feature type="region of interest" description="Disordered" evidence="2">
    <location>
        <begin position="611"/>
        <end position="630"/>
    </location>
</feature>
<dbReference type="Pfam" id="PF06276">
    <property type="entry name" value="FhuF"/>
    <property type="match status" value="1"/>
</dbReference>
<dbReference type="AlphaFoldDB" id="A0A545TFX7"/>
<dbReference type="PANTHER" id="PTHR34384">
    <property type="entry name" value="L-2,3-DIAMINOPROPANOATE--CITRATE LIGASE"/>
    <property type="match status" value="1"/>
</dbReference>
<comment type="similarity">
    <text evidence="1">Belongs to the IucA/IucC family.</text>
</comment>
<gene>
    <name evidence="5" type="ORF">FKG95_20990</name>
</gene>
<dbReference type="InterPro" id="IPR037455">
    <property type="entry name" value="LucA/IucC-like"/>
</dbReference>
<feature type="domain" description="Aerobactin siderophore biosynthesis IucA/IucC N-terminal" evidence="3">
    <location>
        <begin position="163"/>
        <end position="399"/>
    </location>
</feature>
<name>A0A545TFX7_9PROT</name>
<dbReference type="PANTHER" id="PTHR34384:SF5">
    <property type="entry name" value="L-2,3-DIAMINOPROPANOATE--CITRATE LIGASE"/>
    <property type="match status" value="1"/>
</dbReference>
<dbReference type="InterPro" id="IPR022770">
    <property type="entry name" value="IucA/IucC-like_C"/>
</dbReference>
<feature type="domain" description="Aerobactin siderophore biosynthesis IucA/IucC-like C-terminal" evidence="4">
    <location>
        <begin position="432"/>
        <end position="590"/>
    </location>
</feature>
<evidence type="ECO:0000313" key="6">
    <source>
        <dbReference type="Proteomes" id="UP000315252"/>
    </source>
</evidence>
<dbReference type="EMBL" id="VHSH01000008">
    <property type="protein sequence ID" value="TQV76123.1"/>
    <property type="molecule type" value="Genomic_DNA"/>
</dbReference>
<proteinExistence type="inferred from homology"/>
<evidence type="ECO:0000313" key="5">
    <source>
        <dbReference type="EMBL" id="TQV76123.1"/>
    </source>
</evidence>
<accession>A0A545TFX7</accession>
<protein>
    <submittedName>
        <fullName evidence="5">IucA/IucC family protein</fullName>
    </submittedName>
</protein>
<keyword evidence="6" id="KW-1185">Reference proteome</keyword>
<evidence type="ECO:0000259" key="4">
    <source>
        <dbReference type="Pfam" id="PF06276"/>
    </source>
</evidence>
<organism evidence="5 6">
    <name type="scientific">Denitrobaculum tricleocarpae</name>
    <dbReference type="NCBI Taxonomy" id="2591009"/>
    <lineage>
        <taxon>Bacteria</taxon>
        <taxon>Pseudomonadati</taxon>
        <taxon>Pseudomonadota</taxon>
        <taxon>Alphaproteobacteria</taxon>
        <taxon>Rhodospirillales</taxon>
        <taxon>Rhodospirillaceae</taxon>
        <taxon>Denitrobaculum</taxon>
    </lineage>
</organism>
<dbReference type="Proteomes" id="UP000315252">
    <property type="component" value="Unassembled WGS sequence"/>
</dbReference>
<dbReference type="Gene3D" id="1.10.510.40">
    <property type="match status" value="1"/>
</dbReference>
<dbReference type="GO" id="GO:0016881">
    <property type="term" value="F:acid-amino acid ligase activity"/>
    <property type="evidence" value="ECO:0007669"/>
    <property type="project" value="UniProtKB-ARBA"/>
</dbReference>
<sequence length="630" mass="69758">METSGRTMQTLKTLDPSPTSFLNALLREYSGWTICREAAPGALTSCQAEEHAASGATAQKKLLVLPLRASGLSAYIGLKHRSAAGRHCFYDPVLLGREPRSARPIDLTALASLILHEPEIVGEVSAAGRATFLGRLLDSQESLADALDYRRGELDALFTRPLSFIEAEQALLLGHPVHPTPKSHDELSQEEVRALAPEFAAAFPLRWMLVHRERLDAGGTEDLPLRQALTDLIASDDAFPAHSLTLIENAPTHLPMPMHPWQAEHLLAQSGIKAMLANGDLIDLGTPGSSFHPTSSVRTLYAEHADYMLKFSLSVRLTNSVRVLLPKEWERGKQIHQLFATPLWQEISKRFPSFRILSEPVHMALKDSQGATIRESAVLFRQNPFKRDAALHTEVLATLCQDHPEGGCSRITALIRRIALREGRSEAAASLLWFDRFLKVVLAPFLQIHADYGLLFGAHQQNTVLSLQEDYPLRVYYRDCQGTGHSDSAHEVLKSYLPGIGGEAQNTVSDELGDRLYGYYLIVNNLFNVIASIAQGGSTDEASLFASLREFLLKLREEGLRDPRFVTKLLEEETLWSKGNFLTCLRDINESHEGQDQLAVYVPMANPIYAPSNAETSTPRMPEARLAKTG</sequence>
<reference evidence="5 6" key="1">
    <citation type="submission" date="2019-06" db="EMBL/GenBank/DDBJ databases">
        <title>Whole genome sequence for Rhodospirillaceae sp. R148.</title>
        <authorList>
            <person name="Wang G."/>
        </authorList>
    </citation>
    <scope>NUCLEOTIDE SEQUENCE [LARGE SCALE GENOMIC DNA]</scope>
    <source>
        <strain evidence="5 6">R148</strain>
    </source>
</reference>
<evidence type="ECO:0000256" key="1">
    <source>
        <dbReference type="ARBA" id="ARBA00007832"/>
    </source>
</evidence>
<dbReference type="GO" id="GO:0019290">
    <property type="term" value="P:siderophore biosynthetic process"/>
    <property type="evidence" value="ECO:0007669"/>
    <property type="project" value="InterPro"/>
</dbReference>
<dbReference type="InterPro" id="IPR007310">
    <property type="entry name" value="Aerobactin_biosyn_IucA/IucC_N"/>
</dbReference>
<dbReference type="OrthoDB" id="495728at2"/>
<comment type="caution">
    <text evidence="5">The sequence shown here is derived from an EMBL/GenBank/DDBJ whole genome shotgun (WGS) entry which is preliminary data.</text>
</comment>
<dbReference type="Pfam" id="PF04183">
    <property type="entry name" value="IucA_IucC"/>
    <property type="match status" value="1"/>
</dbReference>
<evidence type="ECO:0000256" key="2">
    <source>
        <dbReference type="SAM" id="MobiDB-lite"/>
    </source>
</evidence>
<evidence type="ECO:0000259" key="3">
    <source>
        <dbReference type="Pfam" id="PF04183"/>
    </source>
</evidence>